<dbReference type="PANTHER" id="PTHR45900">
    <property type="entry name" value="RECA"/>
    <property type="match status" value="1"/>
</dbReference>
<dbReference type="GO" id="GO:0006310">
    <property type="term" value="P:DNA recombination"/>
    <property type="evidence" value="ECO:0007669"/>
    <property type="project" value="UniProtKB-KW"/>
</dbReference>
<evidence type="ECO:0000313" key="7">
    <source>
        <dbReference type="EMBL" id="QJA75720.1"/>
    </source>
</evidence>
<dbReference type="GO" id="GO:0005524">
    <property type="term" value="F:ATP binding"/>
    <property type="evidence" value="ECO:0007669"/>
    <property type="project" value="UniProtKB-KW"/>
</dbReference>
<evidence type="ECO:0000256" key="4">
    <source>
        <dbReference type="ARBA" id="ARBA00023172"/>
    </source>
</evidence>
<proteinExistence type="inferred from homology"/>
<dbReference type="SUPFAM" id="SSF52540">
    <property type="entry name" value="P-loop containing nucleoside triphosphate hydrolases"/>
    <property type="match status" value="1"/>
</dbReference>
<dbReference type="InterPro" id="IPR020587">
    <property type="entry name" value="RecA_monomer-monomer_interface"/>
</dbReference>
<dbReference type="InterPro" id="IPR049428">
    <property type="entry name" value="RecA-like_N"/>
</dbReference>
<dbReference type="EMBL" id="MT142181">
    <property type="protein sequence ID" value="QJA75720.1"/>
    <property type="molecule type" value="Genomic_DNA"/>
</dbReference>
<keyword evidence="3" id="KW-0067">ATP-binding</keyword>
<accession>A0A6M3K0A2</accession>
<evidence type="ECO:0000256" key="3">
    <source>
        <dbReference type="ARBA" id="ARBA00022840"/>
    </source>
</evidence>
<dbReference type="GO" id="GO:0005829">
    <property type="term" value="C:cytosol"/>
    <property type="evidence" value="ECO:0007669"/>
    <property type="project" value="TreeGrafter"/>
</dbReference>
<keyword evidence="4" id="KW-0233">DNA recombination</keyword>
<feature type="domain" description="RecA family profile 2" evidence="5">
    <location>
        <begin position="230"/>
        <end position="305"/>
    </location>
</feature>
<organism evidence="7">
    <name type="scientific">viral metagenome</name>
    <dbReference type="NCBI Taxonomy" id="1070528"/>
    <lineage>
        <taxon>unclassified sequences</taxon>
        <taxon>metagenomes</taxon>
        <taxon>organismal metagenomes</taxon>
    </lineage>
</organism>
<evidence type="ECO:0000259" key="5">
    <source>
        <dbReference type="PROSITE" id="PS50163"/>
    </source>
</evidence>
<dbReference type="EMBL" id="MT141489">
    <property type="protein sequence ID" value="QJA63069.1"/>
    <property type="molecule type" value="Genomic_DNA"/>
</dbReference>
<dbReference type="GO" id="GO:0008094">
    <property type="term" value="F:ATP-dependent activity, acting on DNA"/>
    <property type="evidence" value="ECO:0007669"/>
    <property type="project" value="InterPro"/>
</dbReference>
<evidence type="ECO:0000313" key="6">
    <source>
        <dbReference type="EMBL" id="QJA63069.1"/>
    </source>
</evidence>
<dbReference type="PROSITE" id="PS50163">
    <property type="entry name" value="RECA_3"/>
    <property type="match status" value="1"/>
</dbReference>
<dbReference type="AlphaFoldDB" id="A0A6M3K0A2"/>
<dbReference type="GO" id="GO:0006281">
    <property type="term" value="P:DNA repair"/>
    <property type="evidence" value="ECO:0007669"/>
    <property type="project" value="InterPro"/>
</dbReference>
<dbReference type="GO" id="GO:0003697">
    <property type="term" value="F:single-stranded DNA binding"/>
    <property type="evidence" value="ECO:0007669"/>
    <property type="project" value="InterPro"/>
</dbReference>
<evidence type="ECO:0000256" key="1">
    <source>
        <dbReference type="ARBA" id="ARBA00009391"/>
    </source>
</evidence>
<dbReference type="InterPro" id="IPR027417">
    <property type="entry name" value="P-loop_NTPase"/>
</dbReference>
<name>A0A6M3K0A2_9ZZZZ</name>
<evidence type="ECO:0000256" key="2">
    <source>
        <dbReference type="ARBA" id="ARBA00022741"/>
    </source>
</evidence>
<dbReference type="PANTHER" id="PTHR45900:SF1">
    <property type="entry name" value="MITOCHONDRIAL DNA REPAIR PROTEIN RECA HOMOLOG-RELATED"/>
    <property type="match status" value="1"/>
</dbReference>
<sequence>MKLNRKAEKHKAKLIGNIIKKGDKQFGDGAIQLLSSKSIKSLVSTTISTGSPDLDGILAKDKHGKFGMPIGRIVGISGKEASGKTTLIISLMKSVQEMGGLAALIETEHAFDPDYAKALGVDITELVLSQPRYLEEGLDMVSLLIDTFEQAKDEYYTETGSEWEVPMFIGFDSIAGIPPKAEWEAGSFEDEQALGLHARKLSKFFRKISSRISSERICLACTNQVKTDTGIKYGSKDTEIGGAALKFHASIRLDLRRISFLKENKDGDPYGILTSARTVKNKLMPPFKKVEIPIIFGEGISYPRSLYNALIRNDLIKKEKNTFILIYKIEGDKHVLRVAYEKPFIEELKKLIESSPRAKKAIEKKLIKKAS</sequence>
<dbReference type="InterPro" id="IPR013765">
    <property type="entry name" value="DNA_recomb/repair_RecA"/>
</dbReference>
<protein>
    <submittedName>
        <fullName evidence="7">Putative RecA</fullName>
    </submittedName>
</protein>
<dbReference type="PRINTS" id="PR00142">
    <property type="entry name" value="RECA"/>
</dbReference>
<reference evidence="7" key="1">
    <citation type="submission" date="2020-03" db="EMBL/GenBank/DDBJ databases">
        <title>The deep terrestrial virosphere.</title>
        <authorList>
            <person name="Holmfeldt K."/>
            <person name="Nilsson E."/>
            <person name="Simone D."/>
            <person name="Lopez-Fernandez M."/>
            <person name="Wu X."/>
            <person name="de Brujin I."/>
            <person name="Lundin D."/>
            <person name="Andersson A."/>
            <person name="Bertilsson S."/>
            <person name="Dopson M."/>
        </authorList>
    </citation>
    <scope>NUCLEOTIDE SEQUENCE</scope>
    <source>
        <strain evidence="7">MM415A01719</strain>
        <strain evidence="6">MM415B00659</strain>
    </source>
</reference>
<keyword evidence="2" id="KW-0547">Nucleotide-binding</keyword>
<comment type="similarity">
    <text evidence="1">Belongs to the RecA family.</text>
</comment>
<dbReference type="Pfam" id="PF00154">
    <property type="entry name" value="RecA_N"/>
    <property type="match status" value="1"/>
</dbReference>
<dbReference type="Gene3D" id="3.40.50.300">
    <property type="entry name" value="P-loop containing nucleotide triphosphate hydrolases"/>
    <property type="match status" value="1"/>
</dbReference>
<gene>
    <name evidence="7" type="ORF">MM415A01719_0006</name>
    <name evidence="6" type="ORF">MM415B00659_0023</name>
</gene>